<organism evidence="2 3">
    <name type="scientific">Anaerococcus hydrogenalis DSM 7454</name>
    <dbReference type="NCBI Taxonomy" id="561177"/>
    <lineage>
        <taxon>Bacteria</taxon>
        <taxon>Bacillati</taxon>
        <taxon>Bacillota</taxon>
        <taxon>Tissierellia</taxon>
        <taxon>Tissierellales</taxon>
        <taxon>Peptoniphilaceae</taxon>
        <taxon>Anaerococcus</taxon>
    </lineage>
</organism>
<reference evidence="2 3" key="1">
    <citation type="submission" date="2008-09" db="EMBL/GenBank/DDBJ databases">
        <authorList>
            <person name="Fulton L."/>
            <person name="Clifton S."/>
            <person name="Fulton B."/>
            <person name="Xu J."/>
            <person name="Minx P."/>
            <person name="Pepin K.H."/>
            <person name="Johnson M."/>
            <person name="Thiruvilangam P."/>
            <person name="Bhonagiri V."/>
            <person name="Nash W.E."/>
            <person name="Mardis E.R."/>
            <person name="Wilson R.K."/>
        </authorList>
    </citation>
    <scope>NUCLEOTIDE SEQUENCE [LARGE SCALE GENOMIC DNA]</scope>
    <source>
        <strain evidence="2 3">DSM 7454</strain>
    </source>
</reference>
<evidence type="ECO:0000256" key="1">
    <source>
        <dbReference type="SAM" id="Phobius"/>
    </source>
</evidence>
<keyword evidence="1" id="KW-0812">Transmembrane</keyword>
<sequence>MHIPFRFLGFFLGPCINIILKIIFKNKISPILRQRKKRKSQK</sequence>
<keyword evidence="1" id="KW-1133">Transmembrane helix</keyword>
<dbReference type="Proteomes" id="UP000005451">
    <property type="component" value="Unassembled WGS sequence"/>
</dbReference>
<keyword evidence="1" id="KW-0472">Membrane</keyword>
<protein>
    <submittedName>
        <fullName evidence="2">Uncharacterized protein</fullName>
    </submittedName>
</protein>
<dbReference type="EMBL" id="ABXA01000043">
    <property type="protein sequence ID" value="EEB35523.1"/>
    <property type="molecule type" value="Genomic_DNA"/>
</dbReference>
<gene>
    <name evidence="2" type="ORF">ANHYDRO_01707</name>
</gene>
<dbReference type="STRING" id="561177.ANHYDRO_01707"/>
<dbReference type="AlphaFoldDB" id="B6WAJ1"/>
<accession>B6WAJ1</accession>
<feature type="transmembrane region" description="Helical" evidence="1">
    <location>
        <begin position="6"/>
        <end position="24"/>
    </location>
</feature>
<evidence type="ECO:0000313" key="2">
    <source>
        <dbReference type="EMBL" id="EEB35523.1"/>
    </source>
</evidence>
<reference evidence="2 3" key="2">
    <citation type="submission" date="2008-10" db="EMBL/GenBank/DDBJ databases">
        <title>Draft genome sequence of Anaerococcus hydrogenalis (DSM 7454).</title>
        <authorList>
            <person name="Sudarsanam P."/>
            <person name="Ley R."/>
            <person name="Guruge J."/>
            <person name="Turnbaugh P.J."/>
            <person name="Mahowald M."/>
            <person name="Liep D."/>
            <person name="Gordon J."/>
        </authorList>
    </citation>
    <scope>NUCLEOTIDE SEQUENCE [LARGE SCALE GENOMIC DNA]</scope>
    <source>
        <strain evidence="2 3">DSM 7454</strain>
    </source>
</reference>
<evidence type="ECO:0000313" key="3">
    <source>
        <dbReference type="Proteomes" id="UP000005451"/>
    </source>
</evidence>
<name>B6WAJ1_9FIRM</name>
<proteinExistence type="predicted"/>
<comment type="caution">
    <text evidence="2">The sequence shown here is derived from an EMBL/GenBank/DDBJ whole genome shotgun (WGS) entry which is preliminary data.</text>
</comment>